<name>A0AAX1Q9U3_9BACI</name>
<gene>
    <name evidence="1" type="ORF">A3864_11535</name>
</gene>
<keyword evidence="1" id="KW-0614">Plasmid</keyword>
<evidence type="ECO:0000313" key="1">
    <source>
        <dbReference type="EMBL" id="RAS77453.1"/>
    </source>
</evidence>
<dbReference type="AlphaFoldDB" id="A0AAX1Q9U3"/>
<comment type="caution">
    <text evidence="1">The sequence shown here is derived from an EMBL/GenBank/DDBJ whole genome shotgun (WGS) entry which is preliminary data.</text>
</comment>
<dbReference type="EMBL" id="LVYK01000019">
    <property type="protein sequence ID" value="RAS77453.1"/>
    <property type="molecule type" value="Genomic_DNA"/>
</dbReference>
<geneLocation type="plasmid" evidence="1">
    <name>pBEH7</name>
</geneLocation>
<protein>
    <submittedName>
        <fullName evidence="1">Uncharacterized protein</fullName>
    </submittedName>
</protein>
<sequence length="141" mass="16640">MRTCPYCGTKNPEVDSCSFCEAPLGLDRPKRKNFVYLEQCEQPFSQLKLFHTYDLLVLLRLVRKERSDAFNQMRLIKKGAQEAQMDQETISFAEEQYLYYTKRAKVLEGILVDRMGYKPKTINDRLLISIDQKIKEYEKKA</sequence>
<evidence type="ECO:0000313" key="2">
    <source>
        <dbReference type="Proteomes" id="UP000250174"/>
    </source>
</evidence>
<accession>A0AAX1Q9U3</accession>
<dbReference type="Proteomes" id="UP000250174">
    <property type="component" value="Unassembled WGS sequence"/>
</dbReference>
<proteinExistence type="predicted"/>
<organism evidence="1 2">
    <name type="scientific">Priestia endophytica</name>
    <dbReference type="NCBI Taxonomy" id="135735"/>
    <lineage>
        <taxon>Bacteria</taxon>
        <taxon>Bacillati</taxon>
        <taxon>Bacillota</taxon>
        <taxon>Bacilli</taxon>
        <taxon>Bacillales</taxon>
        <taxon>Bacillaceae</taxon>
        <taxon>Priestia</taxon>
    </lineage>
</organism>
<reference evidence="1 2" key="1">
    <citation type="submission" date="2016-03" db="EMBL/GenBank/DDBJ databases">
        <title>Comparison of Bacillus endophyticus and B. anthracis characteristics using whole genome sequence analysis and microbiological techniques.</title>
        <authorList>
            <person name="Lekota K.E."/>
            <person name="Mafofo J."/>
            <person name="Rees J."/>
            <person name="Muchadeyi F.C."/>
            <person name="Madoroba E."/>
            <person name="Van Heerden H."/>
        </authorList>
    </citation>
    <scope>NUCLEOTIDE SEQUENCE [LARGE SCALE GENOMIC DNA]</scope>
    <source>
        <strain evidence="1 2">3631_10C</strain>
        <plasmid evidence="1">pBEH7</plasmid>
    </source>
</reference>